<comment type="caution">
    <text evidence="5">The sequence shown here is derived from an EMBL/GenBank/DDBJ whole genome shotgun (WGS) entry which is preliminary data.</text>
</comment>
<gene>
    <name evidence="5" type="ORF">Tsubulata_020019</name>
</gene>
<dbReference type="SUPFAM" id="SSF49562">
    <property type="entry name" value="C2 domain (Calcium/lipid-binding domain, CaLB)"/>
    <property type="match status" value="1"/>
</dbReference>
<dbReference type="PANTHER" id="PTHR46502:SF2">
    <property type="entry name" value="16 KDA PHLOEM PROTEIN 2"/>
    <property type="match status" value="1"/>
</dbReference>
<dbReference type="PANTHER" id="PTHR46502">
    <property type="entry name" value="C2 DOMAIN-CONTAINING"/>
    <property type="match status" value="1"/>
</dbReference>
<dbReference type="GO" id="GO:0046872">
    <property type="term" value="F:metal ion binding"/>
    <property type="evidence" value="ECO:0007669"/>
    <property type="project" value="UniProtKB-KW"/>
</dbReference>
<evidence type="ECO:0000313" key="5">
    <source>
        <dbReference type="EMBL" id="KAJ4842960.1"/>
    </source>
</evidence>
<evidence type="ECO:0000259" key="4">
    <source>
        <dbReference type="PROSITE" id="PS50004"/>
    </source>
</evidence>
<dbReference type="Pfam" id="PF00168">
    <property type="entry name" value="C2"/>
    <property type="match status" value="1"/>
</dbReference>
<evidence type="ECO:0000256" key="2">
    <source>
        <dbReference type="ARBA" id="ARBA00022837"/>
    </source>
</evidence>
<proteinExistence type="predicted"/>
<feature type="region of interest" description="Disordered" evidence="3">
    <location>
        <begin position="135"/>
        <end position="158"/>
    </location>
</feature>
<keyword evidence="6" id="KW-1185">Reference proteome</keyword>
<keyword evidence="2" id="KW-0106">Calcium</keyword>
<dbReference type="Gene3D" id="2.60.40.150">
    <property type="entry name" value="C2 domain"/>
    <property type="match status" value="1"/>
</dbReference>
<evidence type="ECO:0000313" key="6">
    <source>
        <dbReference type="Proteomes" id="UP001141552"/>
    </source>
</evidence>
<dbReference type="PROSITE" id="PS50004">
    <property type="entry name" value="C2"/>
    <property type="match status" value="1"/>
</dbReference>
<dbReference type="AlphaFoldDB" id="A0A9Q0G5T9"/>
<name>A0A9Q0G5T9_9ROSI</name>
<keyword evidence="1" id="KW-0479">Metal-binding</keyword>
<protein>
    <recommendedName>
        <fullName evidence="4">C2 domain-containing protein</fullName>
    </recommendedName>
</protein>
<dbReference type="Proteomes" id="UP001141552">
    <property type="component" value="Unassembled WGS sequence"/>
</dbReference>
<sequence>MSIQYRSLCHPYLPDSGAKKQHSFRSLHTINLLNPASNGDGYKSCFVQFLMVHAGAGSVPEWNETFVFTVSEGTKELSLKIMDKDTISEDDFLGETSISLEPVFVEGNLQPTSYNVVKDSEYRGEIRVGLTFTPQEDGSRRLDTEDSYGGWKESAYGN</sequence>
<organism evidence="5 6">
    <name type="scientific">Turnera subulata</name>
    <dbReference type="NCBI Taxonomy" id="218843"/>
    <lineage>
        <taxon>Eukaryota</taxon>
        <taxon>Viridiplantae</taxon>
        <taxon>Streptophyta</taxon>
        <taxon>Embryophyta</taxon>
        <taxon>Tracheophyta</taxon>
        <taxon>Spermatophyta</taxon>
        <taxon>Magnoliopsida</taxon>
        <taxon>eudicotyledons</taxon>
        <taxon>Gunneridae</taxon>
        <taxon>Pentapetalae</taxon>
        <taxon>rosids</taxon>
        <taxon>fabids</taxon>
        <taxon>Malpighiales</taxon>
        <taxon>Passifloraceae</taxon>
        <taxon>Turnera</taxon>
    </lineage>
</organism>
<reference evidence="5" key="1">
    <citation type="submission" date="2022-02" db="EMBL/GenBank/DDBJ databases">
        <authorList>
            <person name="Henning P.M."/>
            <person name="McCubbin A.G."/>
            <person name="Shore J.S."/>
        </authorList>
    </citation>
    <scope>NUCLEOTIDE SEQUENCE</scope>
    <source>
        <strain evidence="5">F60SS</strain>
        <tissue evidence="5">Leaves</tissue>
    </source>
</reference>
<reference evidence="5" key="2">
    <citation type="journal article" date="2023" name="Plants (Basel)">
        <title>Annotation of the Turnera subulata (Passifloraceae) Draft Genome Reveals the S-Locus Evolved after the Divergence of Turneroideae from Passifloroideae in a Stepwise Manner.</title>
        <authorList>
            <person name="Henning P.M."/>
            <person name="Roalson E.H."/>
            <person name="Mir W."/>
            <person name="McCubbin A.G."/>
            <person name="Shore J.S."/>
        </authorList>
    </citation>
    <scope>NUCLEOTIDE SEQUENCE</scope>
    <source>
        <strain evidence="5">F60SS</strain>
    </source>
</reference>
<feature type="domain" description="C2" evidence="4">
    <location>
        <begin position="1"/>
        <end position="114"/>
    </location>
</feature>
<evidence type="ECO:0000256" key="3">
    <source>
        <dbReference type="SAM" id="MobiDB-lite"/>
    </source>
</evidence>
<dbReference type="OrthoDB" id="419768at2759"/>
<accession>A0A9Q0G5T9</accession>
<dbReference type="InterPro" id="IPR035892">
    <property type="entry name" value="C2_domain_sf"/>
</dbReference>
<dbReference type="EMBL" id="JAKUCV010002350">
    <property type="protein sequence ID" value="KAJ4842960.1"/>
    <property type="molecule type" value="Genomic_DNA"/>
</dbReference>
<dbReference type="InterPro" id="IPR000008">
    <property type="entry name" value="C2_dom"/>
</dbReference>
<evidence type="ECO:0000256" key="1">
    <source>
        <dbReference type="ARBA" id="ARBA00022723"/>
    </source>
</evidence>